<evidence type="ECO:0000256" key="5">
    <source>
        <dbReference type="ARBA" id="ARBA00023002"/>
    </source>
</evidence>
<dbReference type="InterPro" id="IPR017817">
    <property type="entry name" value="Mycothione_reductase"/>
</dbReference>
<accession>A0ABN5YDV1</accession>
<protein>
    <submittedName>
        <fullName evidence="12">Mycothione reductase</fullName>
    </submittedName>
</protein>
<evidence type="ECO:0000256" key="7">
    <source>
        <dbReference type="ARBA" id="ARBA00023157"/>
    </source>
</evidence>
<keyword evidence="8 9" id="KW-0676">Redox-active center</keyword>
<evidence type="ECO:0000256" key="1">
    <source>
        <dbReference type="ARBA" id="ARBA00001974"/>
    </source>
</evidence>
<keyword evidence="3 9" id="KW-0285">Flavoprotein</keyword>
<gene>
    <name evidence="12" type="ORF">MMAGJ_55990</name>
</gene>
<keyword evidence="5 9" id="KW-0560">Oxidoreductase</keyword>
<dbReference type="SUPFAM" id="SSF51905">
    <property type="entry name" value="FAD/NAD(P)-binding domain"/>
    <property type="match status" value="1"/>
</dbReference>
<dbReference type="Pfam" id="PF07992">
    <property type="entry name" value="Pyr_redox_2"/>
    <property type="match status" value="1"/>
</dbReference>
<proteinExistence type="inferred from homology"/>
<dbReference type="PRINTS" id="PR00368">
    <property type="entry name" value="FADPNR"/>
</dbReference>
<dbReference type="PANTHER" id="PTHR22912">
    <property type="entry name" value="DISULFIDE OXIDOREDUCTASE"/>
    <property type="match status" value="1"/>
</dbReference>
<dbReference type="PIRSF" id="PIRSF000350">
    <property type="entry name" value="Mercury_reductase_MerA"/>
    <property type="match status" value="1"/>
</dbReference>
<comment type="similarity">
    <text evidence="2 9">Belongs to the class-I pyridine nucleotide-disulfide oxidoreductase family.</text>
</comment>
<comment type="cofactor">
    <cofactor evidence="1">
        <name>FAD</name>
        <dbReference type="ChEBI" id="CHEBI:57692"/>
    </cofactor>
</comment>
<feature type="domain" description="FAD/NAD(P)-binding" evidence="11">
    <location>
        <begin position="5"/>
        <end position="319"/>
    </location>
</feature>
<dbReference type="RefSeq" id="WP_036436880.1">
    <property type="nucleotide sequence ID" value="NZ_AP022567.1"/>
</dbReference>
<keyword evidence="4 9" id="KW-0274">FAD</keyword>
<dbReference type="InterPro" id="IPR023753">
    <property type="entry name" value="FAD/NAD-binding_dom"/>
</dbReference>
<dbReference type="SUPFAM" id="SSF55424">
    <property type="entry name" value="FAD/NAD-linked reductases, dimerisation (C-terminal) domain"/>
    <property type="match status" value="1"/>
</dbReference>
<evidence type="ECO:0000259" key="11">
    <source>
        <dbReference type="Pfam" id="PF07992"/>
    </source>
</evidence>
<dbReference type="Proteomes" id="UP000465622">
    <property type="component" value="Chromosome"/>
</dbReference>
<evidence type="ECO:0000256" key="6">
    <source>
        <dbReference type="ARBA" id="ARBA00023027"/>
    </source>
</evidence>
<dbReference type="Gene3D" id="3.50.50.60">
    <property type="entry name" value="FAD/NAD(P)-binding domain"/>
    <property type="match status" value="2"/>
</dbReference>
<name>A0ABN5YDV1_MYCME</name>
<dbReference type="EMBL" id="AP022567">
    <property type="protein sequence ID" value="BBX36317.1"/>
    <property type="molecule type" value="Genomic_DNA"/>
</dbReference>
<evidence type="ECO:0000256" key="2">
    <source>
        <dbReference type="ARBA" id="ARBA00007532"/>
    </source>
</evidence>
<evidence type="ECO:0000256" key="8">
    <source>
        <dbReference type="ARBA" id="ARBA00023284"/>
    </source>
</evidence>
<dbReference type="PANTHER" id="PTHR22912:SF217">
    <property type="entry name" value="DIHYDROLIPOYL DEHYDROGENASE"/>
    <property type="match status" value="1"/>
</dbReference>
<dbReference type="InterPro" id="IPR016156">
    <property type="entry name" value="FAD/NAD-linked_Rdtase_dimer_sf"/>
</dbReference>
<organism evidence="12 13">
    <name type="scientific">Mycolicibacterium mageritense</name>
    <name type="common">Mycobacterium mageritense</name>
    <dbReference type="NCBI Taxonomy" id="53462"/>
    <lineage>
        <taxon>Bacteria</taxon>
        <taxon>Bacillati</taxon>
        <taxon>Actinomycetota</taxon>
        <taxon>Actinomycetes</taxon>
        <taxon>Mycobacteriales</taxon>
        <taxon>Mycobacteriaceae</taxon>
        <taxon>Mycolicibacterium</taxon>
    </lineage>
</organism>
<keyword evidence="7" id="KW-1015">Disulfide bond</keyword>
<dbReference type="Pfam" id="PF02852">
    <property type="entry name" value="Pyr_redox_dim"/>
    <property type="match status" value="1"/>
</dbReference>
<dbReference type="InterPro" id="IPR050151">
    <property type="entry name" value="Class-I_Pyr_Nuc-Dis_Oxidored"/>
</dbReference>
<dbReference type="InterPro" id="IPR001100">
    <property type="entry name" value="Pyr_nuc-diS_OxRdtase"/>
</dbReference>
<dbReference type="InterPro" id="IPR012999">
    <property type="entry name" value="Pyr_OxRdtase_I_AS"/>
</dbReference>
<dbReference type="InterPro" id="IPR004099">
    <property type="entry name" value="Pyr_nucl-diS_OxRdtase_dimer"/>
</dbReference>
<evidence type="ECO:0000256" key="4">
    <source>
        <dbReference type="ARBA" id="ARBA00022827"/>
    </source>
</evidence>
<feature type="domain" description="Pyridine nucleotide-disulphide oxidoreductase dimerisation" evidence="10">
    <location>
        <begin position="346"/>
        <end position="455"/>
    </location>
</feature>
<reference evidence="12 13" key="1">
    <citation type="journal article" date="2019" name="Emerg. Microbes Infect.">
        <title>Comprehensive subspecies identification of 175 nontuberculous mycobacteria species based on 7547 genomic profiles.</title>
        <authorList>
            <person name="Matsumoto Y."/>
            <person name="Kinjo T."/>
            <person name="Motooka D."/>
            <person name="Nabeya D."/>
            <person name="Jung N."/>
            <person name="Uechi K."/>
            <person name="Horii T."/>
            <person name="Iida T."/>
            <person name="Fujita J."/>
            <person name="Nakamura S."/>
        </authorList>
    </citation>
    <scope>NUCLEOTIDE SEQUENCE [LARGE SCALE GENOMIC DNA]</scope>
    <source>
        <strain evidence="12 13">JCM 12375</strain>
    </source>
</reference>
<dbReference type="NCBIfam" id="TIGR03452">
    <property type="entry name" value="mycothione_red"/>
    <property type="match status" value="1"/>
</dbReference>
<sequence>MEHYDLTIIGTGSGNSILDDRYAGKKVAICEQGTFGGTCLNVGCIPTKMFVYAAEVAHTIRDSARYGIDSHIDKVRWPDIVERVFGRIDPIAAGGEDYRRSNPDITVYASHTRFGPKTADGRYTLRTEAGEEFSSDQVVIAAGSRTFIPPAIVGCGVTYYTSDDIMRIPELPEHLVIVGGGFVSAEFAHVFSALGVRVTIVVRGSGLLTHCDETICHRFSALAAEKWDLRTHENVVGSHQEGDRIVLELDDGETLPADMLLVATGRIPNGDLLDAELAGVEVDEDGRVIVDDFQRTTAPGIFALGDVSSDYQLKHVANHESRVVRENLLRDWDDTENLVRSDHRFVPSAVFTEPQIATVGLTEAEAREAGYDIVTKVQDYGDTAYGWAMEDTTGIAKLIGDRATGRILGAHIMGYQASTIVQPLIQAMSFGQTAEEIARGQYWIHPALPEVIENALLGLTAG</sequence>
<keyword evidence="13" id="KW-1185">Reference proteome</keyword>
<evidence type="ECO:0000259" key="10">
    <source>
        <dbReference type="Pfam" id="PF02852"/>
    </source>
</evidence>
<evidence type="ECO:0000256" key="9">
    <source>
        <dbReference type="RuleBase" id="RU003691"/>
    </source>
</evidence>
<dbReference type="PROSITE" id="PS00076">
    <property type="entry name" value="PYRIDINE_REDOX_1"/>
    <property type="match status" value="1"/>
</dbReference>
<dbReference type="NCBIfam" id="NF005884">
    <property type="entry name" value="PRK07846.1"/>
    <property type="match status" value="1"/>
</dbReference>
<dbReference type="InterPro" id="IPR036188">
    <property type="entry name" value="FAD/NAD-bd_sf"/>
</dbReference>
<evidence type="ECO:0000256" key="3">
    <source>
        <dbReference type="ARBA" id="ARBA00022630"/>
    </source>
</evidence>
<evidence type="ECO:0000313" key="13">
    <source>
        <dbReference type="Proteomes" id="UP000465622"/>
    </source>
</evidence>
<dbReference type="PRINTS" id="PR00411">
    <property type="entry name" value="PNDRDTASEI"/>
</dbReference>
<evidence type="ECO:0000313" key="12">
    <source>
        <dbReference type="EMBL" id="BBX36317.1"/>
    </source>
</evidence>
<dbReference type="Gene3D" id="3.30.390.30">
    <property type="match status" value="1"/>
</dbReference>
<keyword evidence="6" id="KW-0520">NAD</keyword>